<comment type="caution">
    <text evidence="7">The sequence shown here is derived from an EMBL/GenBank/DDBJ whole genome shotgun (WGS) entry which is preliminary data.</text>
</comment>
<dbReference type="AlphaFoldDB" id="A0A3D2XA43"/>
<gene>
    <name evidence="7" type="ORF">DHW61_14515</name>
</gene>
<evidence type="ECO:0000256" key="2">
    <source>
        <dbReference type="ARBA" id="ARBA00022692"/>
    </source>
</evidence>
<protein>
    <recommendedName>
        <fullName evidence="6">ABC-2 type transporter transmembrane domain-containing protein</fullName>
    </recommendedName>
</protein>
<feature type="transmembrane region" description="Helical" evidence="5">
    <location>
        <begin position="212"/>
        <end position="234"/>
    </location>
</feature>
<evidence type="ECO:0000313" key="7">
    <source>
        <dbReference type="EMBL" id="HCL03597.1"/>
    </source>
</evidence>
<proteinExistence type="predicted"/>
<evidence type="ECO:0000256" key="4">
    <source>
        <dbReference type="ARBA" id="ARBA00023136"/>
    </source>
</evidence>
<accession>A0A3D2XA43</accession>
<dbReference type="PANTHER" id="PTHR43027:SF1">
    <property type="entry name" value="DOXORUBICIN RESISTANCE ABC TRANSPORTER PERMEASE PROTEIN DRRC-RELATED"/>
    <property type="match status" value="1"/>
</dbReference>
<comment type="subcellular location">
    <subcellularLocation>
        <location evidence="1">Membrane</location>
        <topology evidence="1">Multi-pass membrane protein</topology>
    </subcellularLocation>
</comment>
<reference evidence="7 8" key="1">
    <citation type="journal article" date="2018" name="Nat. Biotechnol.">
        <title>A standardized bacterial taxonomy based on genome phylogeny substantially revises the tree of life.</title>
        <authorList>
            <person name="Parks D.H."/>
            <person name="Chuvochina M."/>
            <person name="Waite D.W."/>
            <person name="Rinke C."/>
            <person name="Skarshewski A."/>
            <person name="Chaumeil P.A."/>
            <person name="Hugenholtz P."/>
        </authorList>
    </citation>
    <scope>NUCLEOTIDE SEQUENCE [LARGE SCALE GENOMIC DNA]</scope>
    <source>
        <strain evidence="7">UBA11728</strain>
    </source>
</reference>
<evidence type="ECO:0000259" key="6">
    <source>
        <dbReference type="Pfam" id="PF12698"/>
    </source>
</evidence>
<dbReference type="EMBL" id="DPVV01000481">
    <property type="protein sequence ID" value="HCL03597.1"/>
    <property type="molecule type" value="Genomic_DNA"/>
</dbReference>
<feature type="transmembrane region" description="Helical" evidence="5">
    <location>
        <begin position="241"/>
        <end position="261"/>
    </location>
</feature>
<feature type="transmembrane region" description="Helical" evidence="5">
    <location>
        <begin position="177"/>
        <end position="206"/>
    </location>
</feature>
<evidence type="ECO:0000256" key="3">
    <source>
        <dbReference type="ARBA" id="ARBA00022989"/>
    </source>
</evidence>
<name>A0A3D2XA43_9FIRM</name>
<dbReference type="InterPro" id="IPR052902">
    <property type="entry name" value="ABC-2_transporter"/>
</dbReference>
<dbReference type="Pfam" id="PF12698">
    <property type="entry name" value="ABC2_membrane_3"/>
    <property type="match status" value="1"/>
</dbReference>
<keyword evidence="4 5" id="KW-0472">Membrane</keyword>
<evidence type="ECO:0000256" key="5">
    <source>
        <dbReference type="SAM" id="Phobius"/>
    </source>
</evidence>
<organism evidence="7 8">
    <name type="scientific">Lachnoclostridium phytofermentans</name>
    <dbReference type="NCBI Taxonomy" id="66219"/>
    <lineage>
        <taxon>Bacteria</taxon>
        <taxon>Bacillati</taxon>
        <taxon>Bacillota</taxon>
        <taxon>Clostridia</taxon>
        <taxon>Lachnospirales</taxon>
        <taxon>Lachnospiraceae</taxon>
    </lineage>
</organism>
<feature type="transmembrane region" description="Helical" evidence="5">
    <location>
        <begin position="134"/>
        <end position="156"/>
    </location>
</feature>
<dbReference type="PANTHER" id="PTHR43027">
    <property type="entry name" value="DOXORUBICIN RESISTANCE ABC TRANSPORTER PERMEASE PROTEIN DRRC-RELATED"/>
    <property type="match status" value="1"/>
</dbReference>
<keyword evidence="2 5" id="KW-0812">Transmembrane</keyword>
<dbReference type="Proteomes" id="UP000262969">
    <property type="component" value="Unassembled WGS sequence"/>
</dbReference>
<dbReference type="InterPro" id="IPR013525">
    <property type="entry name" value="ABC2_TM"/>
</dbReference>
<dbReference type="GO" id="GO:0140359">
    <property type="term" value="F:ABC-type transporter activity"/>
    <property type="evidence" value="ECO:0007669"/>
    <property type="project" value="InterPro"/>
</dbReference>
<feature type="domain" description="ABC-2 type transporter transmembrane" evidence="6">
    <location>
        <begin position="1"/>
        <end position="311"/>
    </location>
</feature>
<evidence type="ECO:0000256" key="1">
    <source>
        <dbReference type="ARBA" id="ARBA00004141"/>
    </source>
</evidence>
<feature type="non-terminal residue" evidence="7">
    <location>
        <position position="1"/>
    </location>
</feature>
<sequence>LMPVFLITLLSSTFDGMLNVNYSLKEYDVGYTVSEDSYILPMLETMKTVGAKSKLKLIPYAKEVGLEKLNDQSLDLYIEFGTREYVIYQTEETKAATMILKSIMSSCIQRGSIQEAAYHVEDITANPIPESKNYYGIVEIVYFMWCGILSISAVINSERKGQIRSRMKMSPTSAFSLYLGKFIPCVIVLCIQMGLAMIISFFSLGIDWGEKLILSLGILFLQAMAVSAFSIMLYHVFQNTAAAIVSCFVIVFGWGLFGGSFQTYMFTTTSDKMAAVSPIYYLNRTLVEYSTKGSSEYALPCVLILIALIVIGSTISVLLCKFGKGERV</sequence>
<dbReference type="GO" id="GO:0016020">
    <property type="term" value="C:membrane"/>
    <property type="evidence" value="ECO:0007669"/>
    <property type="project" value="UniProtKB-SubCell"/>
</dbReference>
<evidence type="ECO:0000313" key="8">
    <source>
        <dbReference type="Proteomes" id="UP000262969"/>
    </source>
</evidence>
<keyword evidence="3 5" id="KW-1133">Transmembrane helix</keyword>
<feature type="transmembrane region" description="Helical" evidence="5">
    <location>
        <begin position="297"/>
        <end position="320"/>
    </location>
</feature>